<sequence>MSMFSGGFFGGGTSEKKTYQTATTETYTQATQGDIQIGGSPGSVVGAGAASGQLGAIVAGPKANVTQDVAYNYSGMGGDDLLKIMEAQQEINRQSDDAAHRLAELTITGVTAATQGRSIDWKQYIPFAIVGVIAIAVVRRR</sequence>
<evidence type="ECO:0000313" key="2">
    <source>
        <dbReference type="Proteomes" id="UP001431776"/>
    </source>
</evidence>
<dbReference type="Proteomes" id="UP001431776">
    <property type="component" value="Unassembled WGS sequence"/>
</dbReference>
<evidence type="ECO:0000313" key="1">
    <source>
        <dbReference type="EMBL" id="MDI6447877.1"/>
    </source>
</evidence>
<accession>A0AAW6TQF8</accession>
<dbReference type="AlphaFoldDB" id="A0AAW6TQF8"/>
<protein>
    <submittedName>
        <fullName evidence="1">Uncharacterized protein</fullName>
    </submittedName>
</protein>
<dbReference type="EMBL" id="JASCXX010000002">
    <property type="protein sequence ID" value="MDI6447877.1"/>
    <property type="molecule type" value="Genomic_DNA"/>
</dbReference>
<comment type="caution">
    <text evidence="1">The sequence shown here is derived from an EMBL/GenBank/DDBJ whole genome shotgun (WGS) entry which is preliminary data.</text>
</comment>
<gene>
    <name evidence="1" type="ORF">QJ522_02380</name>
</gene>
<reference evidence="1" key="1">
    <citation type="submission" date="2023-05" db="EMBL/GenBank/DDBJ databases">
        <title>Anaerotaeda fermentans gen. nov., sp. nov., a novel anaerobic planctomycete of the new family within the order Sedimentisphaerales isolated from Taman Peninsula, Russia.</title>
        <authorList>
            <person name="Khomyakova M.A."/>
            <person name="Merkel A.Y."/>
            <person name="Slobodkin A.I."/>
        </authorList>
    </citation>
    <scope>NUCLEOTIDE SEQUENCE</scope>
    <source>
        <strain evidence="1">M17dextr</strain>
    </source>
</reference>
<dbReference type="RefSeq" id="WP_349243288.1">
    <property type="nucleotide sequence ID" value="NZ_JASCXX010000002.1"/>
</dbReference>
<name>A0AAW6TQF8_9BACT</name>
<proteinExistence type="predicted"/>
<organism evidence="1 2">
    <name type="scientific">Anaerobaca lacustris</name>
    <dbReference type="NCBI Taxonomy" id="3044600"/>
    <lineage>
        <taxon>Bacteria</taxon>
        <taxon>Pseudomonadati</taxon>
        <taxon>Planctomycetota</taxon>
        <taxon>Phycisphaerae</taxon>
        <taxon>Sedimentisphaerales</taxon>
        <taxon>Anaerobacaceae</taxon>
        <taxon>Anaerobaca</taxon>
    </lineage>
</organism>
<keyword evidence="2" id="KW-1185">Reference proteome</keyword>